<keyword evidence="1" id="KW-0732">Signal</keyword>
<proteinExistence type="predicted"/>
<feature type="signal peptide" evidence="1">
    <location>
        <begin position="1"/>
        <end position="24"/>
    </location>
</feature>
<dbReference type="Proteomes" id="UP001596044">
    <property type="component" value="Unassembled WGS sequence"/>
</dbReference>
<organism evidence="2 3">
    <name type="scientific">Paenibacillus aestuarii</name>
    <dbReference type="NCBI Taxonomy" id="516965"/>
    <lineage>
        <taxon>Bacteria</taxon>
        <taxon>Bacillati</taxon>
        <taxon>Bacillota</taxon>
        <taxon>Bacilli</taxon>
        <taxon>Bacillales</taxon>
        <taxon>Paenibacillaceae</taxon>
        <taxon>Paenibacillus</taxon>
    </lineage>
</organism>
<accession>A0ABW0KDV1</accession>
<gene>
    <name evidence="2" type="ORF">ACFPOG_25455</name>
</gene>
<feature type="chain" id="PRO_5045142145" description="Copper amine oxidase-like N-terminal domain-containing protein" evidence="1">
    <location>
        <begin position="25"/>
        <end position="143"/>
    </location>
</feature>
<dbReference type="RefSeq" id="WP_270881450.1">
    <property type="nucleotide sequence ID" value="NZ_JAQFVF010000050.1"/>
</dbReference>
<name>A0ABW0KDV1_9BACL</name>
<keyword evidence="3" id="KW-1185">Reference proteome</keyword>
<sequence>MMFKKKVFTAVLAAAVGSSLLVGAVGVPQQAVAASNMVPNYEVKLLMDPSKVLGSDFKLTSTVKSAFGMPDTVTKMNVEFLDTNAKDIYNNGWSPRVRKTEGEKRYGAIYRSMADQKCRWHRYGIRRGSFLQNGQPSDGVQQA</sequence>
<comment type="caution">
    <text evidence="2">The sequence shown here is derived from an EMBL/GenBank/DDBJ whole genome shotgun (WGS) entry which is preliminary data.</text>
</comment>
<protein>
    <recommendedName>
        <fullName evidence="4">Copper amine oxidase-like N-terminal domain-containing protein</fullName>
    </recommendedName>
</protein>
<dbReference type="EMBL" id="JBHSMJ010000037">
    <property type="protein sequence ID" value="MFC5451554.1"/>
    <property type="molecule type" value="Genomic_DNA"/>
</dbReference>
<reference evidence="3" key="1">
    <citation type="journal article" date="2019" name="Int. J. Syst. Evol. Microbiol.">
        <title>The Global Catalogue of Microorganisms (GCM) 10K type strain sequencing project: providing services to taxonomists for standard genome sequencing and annotation.</title>
        <authorList>
            <consortium name="The Broad Institute Genomics Platform"/>
            <consortium name="The Broad Institute Genome Sequencing Center for Infectious Disease"/>
            <person name="Wu L."/>
            <person name="Ma J."/>
        </authorList>
    </citation>
    <scope>NUCLEOTIDE SEQUENCE [LARGE SCALE GENOMIC DNA]</scope>
    <source>
        <strain evidence="3">KACC 11904</strain>
    </source>
</reference>
<evidence type="ECO:0008006" key="4">
    <source>
        <dbReference type="Google" id="ProtNLM"/>
    </source>
</evidence>
<evidence type="ECO:0000313" key="3">
    <source>
        <dbReference type="Proteomes" id="UP001596044"/>
    </source>
</evidence>
<evidence type="ECO:0000256" key="1">
    <source>
        <dbReference type="SAM" id="SignalP"/>
    </source>
</evidence>
<evidence type="ECO:0000313" key="2">
    <source>
        <dbReference type="EMBL" id="MFC5451554.1"/>
    </source>
</evidence>